<dbReference type="InterPro" id="IPR003768">
    <property type="entry name" value="ScpA"/>
</dbReference>
<dbReference type="InterPro" id="IPR023093">
    <property type="entry name" value="ScpA-like_C"/>
</dbReference>
<reference evidence="2 3" key="1">
    <citation type="journal article" date="2016" name="Nat. Commun.">
        <title>Thousands of microbial genomes shed light on interconnected biogeochemical processes in an aquifer system.</title>
        <authorList>
            <person name="Anantharaman K."/>
            <person name="Brown C.T."/>
            <person name="Hug L.A."/>
            <person name="Sharon I."/>
            <person name="Castelle C.J."/>
            <person name="Probst A.J."/>
            <person name="Thomas B.C."/>
            <person name="Singh A."/>
            <person name="Wilkins M.J."/>
            <person name="Karaoz U."/>
            <person name="Brodie E.L."/>
            <person name="Williams K.H."/>
            <person name="Hubbard S.S."/>
            <person name="Banfield J.F."/>
        </authorList>
    </citation>
    <scope>NUCLEOTIDE SEQUENCE [LARGE SCALE GENOMIC DNA]</scope>
</reference>
<comment type="caution">
    <text evidence="2">The sequence shown here is derived from an EMBL/GenBank/DDBJ whole genome shotgun (WGS) entry which is preliminary data.</text>
</comment>
<dbReference type="PANTHER" id="PTHR33969:SF2">
    <property type="entry name" value="SEGREGATION AND CONDENSATION PROTEIN A"/>
    <property type="match status" value="1"/>
</dbReference>
<dbReference type="STRING" id="1798664.A3C93_06125"/>
<organism evidence="2 3">
    <name type="scientific">Candidatus Lloydbacteria bacterium RIFCSPHIGHO2_02_FULL_54_17</name>
    <dbReference type="NCBI Taxonomy" id="1798664"/>
    <lineage>
        <taxon>Bacteria</taxon>
        <taxon>Candidatus Lloydiibacteriota</taxon>
    </lineage>
</organism>
<dbReference type="Proteomes" id="UP000178636">
    <property type="component" value="Unassembled WGS sequence"/>
</dbReference>
<evidence type="ECO:0000313" key="3">
    <source>
        <dbReference type="Proteomes" id="UP000178636"/>
    </source>
</evidence>
<dbReference type="PANTHER" id="PTHR33969">
    <property type="entry name" value="SEGREGATION AND CONDENSATION PROTEIN A"/>
    <property type="match status" value="1"/>
</dbReference>
<sequence>MEPAVETPQLGEHKVRYHMKTERFEGPLDLLLTLIEKRKLFIGDFALAKVADEYIEHIRKFEAFPMNDVANFLLVASTLVLIKSKALLPELDLGDEEKGDIDDLKRRLAMYELFRGLGEHIRVNFGKELIFERSGRPELIPVFAPEKHCSAASVGESMRAVLAALPKKIELPKATVRKIVSIEEMMSRLAKRVGETLRTSFGNFSRYKKGKQPSKEERLEIIVSFLAMLELVKQGVVHVTQHEEYGDIDIETRKLDTPQYA</sequence>
<gene>
    <name evidence="2" type="ORF">A3C93_06125</name>
</gene>
<dbReference type="EMBL" id="MHLO01000016">
    <property type="protein sequence ID" value="OGZ12656.1"/>
    <property type="molecule type" value="Genomic_DNA"/>
</dbReference>
<name>A0A1G2DGF5_9BACT</name>
<dbReference type="Pfam" id="PF02616">
    <property type="entry name" value="SMC_ScpA"/>
    <property type="match status" value="1"/>
</dbReference>
<dbReference type="Gene3D" id="1.10.10.580">
    <property type="entry name" value="Structural maintenance of chromosome 1. Chain E"/>
    <property type="match status" value="1"/>
</dbReference>
<accession>A0A1G2DGF5</accession>
<dbReference type="AlphaFoldDB" id="A0A1G2DGF5"/>
<evidence type="ECO:0000313" key="2">
    <source>
        <dbReference type="EMBL" id="OGZ12656.1"/>
    </source>
</evidence>
<evidence type="ECO:0000256" key="1">
    <source>
        <dbReference type="ARBA" id="ARBA00044777"/>
    </source>
</evidence>
<protein>
    <recommendedName>
        <fullName evidence="1">Segregation and condensation protein A</fullName>
    </recommendedName>
</protein>
<dbReference type="Gene3D" id="6.10.250.2410">
    <property type="match status" value="1"/>
</dbReference>
<proteinExistence type="predicted"/>